<name>A0A9C6U9W4_FRAOC</name>
<proteinExistence type="predicted"/>
<keyword evidence="2" id="KW-1185">Reference proteome</keyword>
<dbReference type="RefSeq" id="XP_052126219.1">
    <property type="nucleotide sequence ID" value="XM_052270259.1"/>
</dbReference>
<dbReference type="AlphaFoldDB" id="A0A9C6U9W4"/>
<reference evidence="3" key="1">
    <citation type="submission" date="2025-08" db="UniProtKB">
        <authorList>
            <consortium name="RefSeq"/>
        </authorList>
    </citation>
    <scope>IDENTIFICATION</scope>
    <source>
        <tissue evidence="3">Whole organism</tissue>
    </source>
</reference>
<evidence type="ECO:0000313" key="3">
    <source>
        <dbReference type="RefSeq" id="XP_052126219.1"/>
    </source>
</evidence>
<dbReference type="KEGG" id="foc:127748605"/>
<keyword evidence="1" id="KW-0732">Signal</keyword>
<sequence length="61" mass="6937">MPYGVPWPRFLAFSISALSSSLVGSQLVHNYYQPLADMDELIRKEVERLKAEKGIVDDNLK</sequence>
<dbReference type="GO" id="GO:0034551">
    <property type="term" value="P:mitochondrial respiratory chain complex III assembly"/>
    <property type="evidence" value="ECO:0007669"/>
    <property type="project" value="InterPro"/>
</dbReference>
<dbReference type="Proteomes" id="UP000504606">
    <property type="component" value="Unplaced"/>
</dbReference>
<dbReference type="GO" id="GO:0005739">
    <property type="term" value="C:mitochondrion"/>
    <property type="evidence" value="ECO:0007669"/>
    <property type="project" value="GOC"/>
</dbReference>
<feature type="signal peptide" evidence="1">
    <location>
        <begin position="1"/>
        <end position="25"/>
    </location>
</feature>
<evidence type="ECO:0000256" key="1">
    <source>
        <dbReference type="SAM" id="SignalP"/>
    </source>
</evidence>
<organism evidence="2 3">
    <name type="scientific">Frankliniella occidentalis</name>
    <name type="common">Western flower thrips</name>
    <name type="synonym">Euthrips occidentalis</name>
    <dbReference type="NCBI Taxonomy" id="133901"/>
    <lineage>
        <taxon>Eukaryota</taxon>
        <taxon>Metazoa</taxon>
        <taxon>Ecdysozoa</taxon>
        <taxon>Arthropoda</taxon>
        <taxon>Hexapoda</taxon>
        <taxon>Insecta</taxon>
        <taxon>Pterygota</taxon>
        <taxon>Neoptera</taxon>
        <taxon>Paraneoptera</taxon>
        <taxon>Thysanoptera</taxon>
        <taxon>Terebrantia</taxon>
        <taxon>Thripoidea</taxon>
        <taxon>Thripidae</taxon>
        <taxon>Frankliniella</taxon>
    </lineage>
</organism>
<dbReference type="CTD" id="7354414"/>
<evidence type="ECO:0000313" key="2">
    <source>
        <dbReference type="Proteomes" id="UP000504606"/>
    </source>
</evidence>
<dbReference type="GeneID" id="127748605"/>
<dbReference type="Pfam" id="PF14990">
    <property type="entry name" value="DUF4516"/>
    <property type="match status" value="1"/>
</dbReference>
<accession>A0A9C6U9W4</accession>
<protein>
    <submittedName>
        <fullName evidence="3">Protein brawnin</fullName>
    </submittedName>
</protein>
<dbReference type="InterPro" id="IPR027858">
    <property type="entry name" value="BRAWNIN"/>
</dbReference>
<feature type="chain" id="PRO_5038469801" evidence="1">
    <location>
        <begin position="26"/>
        <end position="61"/>
    </location>
</feature>
<gene>
    <name evidence="3" type="primary">LOC127748605</name>
</gene>